<keyword evidence="2" id="KW-1185">Reference proteome</keyword>
<evidence type="ECO:0000313" key="1">
    <source>
        <dbReference type="EMBL" id="KAI6091642.1"/>
    </source>
</evidence>
<dbReference type="Proteomes" id="UP001497680">
    <property type="component" value="Unassembled WGS sequence"/>
</dbReference>
<name>A0ACC0DG09_9PEZI</name>
<accession>A0ACC0DG09</accession>
<reference evidence="1 2" key="1">
    <citation type="journal article" date="2022" name="New Phytol.">
        <title>Ecological generalism drives hyperdiversity of secondary metabolite gene clusters in xylarialean endophytes.</title>
        <authorList>
            <person name="Franco M.E.E."/>
            <person name="Wisecaver J.H."/>
            <person name="Arnold A.E."/>
            <person name="Ju Y.M."/>
            <person name="Slot J.C."/>
            <person name="Ahrendt S."/>
            <person name="Moore L.P."/>
            <person name="Eastman K.E."/>
            <person name="Scott K."/>
            <person name="Konkel Z."/>
            <person name="Mondo S.J."/>
            <person name="Kuo A."/>
            <person name="Hayes R.D."/>
            <person name="Haridas S."/>
            <person name="Andreopoulos B."/>
            <person name="Riley R."/>
            <person name="LaButti K."/>
            <person name="Pangilinan J."/>
            <person name="Lipzen A."/>
            <person name="Amirebrahimi M."/>
            <person name="Yan J."/>
            <person name="Adam C."/>
            <person name="Keymanesh K."/>
            <person name="Ng V."/>
            <person name="Louie K."/>
            <person name="Northen T."/>
            <person name="Drula E."/>
            <person name="Henrissat B."/>
            <person name="Hsieh H.M."/>
            <person name="Youens-Clark K."/>
            <person name="Lutzoni F."/>
            <person name="Miadlikowska J."/>
            <person name="Eastwood D.C."/>
            <person name="Hamelin R.C."/>
            <person name="Grigoriev I.V."/>
            <person name="U'Ren J.M."/>
        </authorList>
    </citation>
    <scope>NUCLEOTIDE SEQUENCE [LARGE SCALE GENOMIC DNA]</scope>
    <source>
        <strain evidence="1 2">ER1909</strain>
    </source>
</reference>
<evidence type="ECO:0000313" key="2">
    <source>
        <dbReference type="Proteomes" id="UP001497680"/>
    </source>
</evidence>
<proteinExistence type="predicted"/>
<comment type="caution">
    <text evidence="1">The sequence shown here is derived from an EMBL/GenBank/DDBJ whole genome shotgun (WGS) entry which is preliminary data.</text>
</comment>
<organism evidence="1 2">
    <name type="scientific">Hypoxylon rubiginosum</name>
    <dbReference type="NCBI Taxonomy" id="110542"/>
    <lineage>
        <taxon>Eukaryota</taxon>
        <taxon>Fungi</taxon>
        <taxon>Dikarya</taxon>
        <taxon>Ascomycota</taxon>
        <taxon>Pezizomycotina</taxon>
        <taxon>Sordariomycetes</taxon>
        <taxon>Xylariomycetidae</taxon>
        <taxon>Xylariales</taxon>
        <taxon>Hypoxylaceae</taxon>
        <taxon>Hypoxylon</taxon>
    </lineage>
</organism>
<dbReference type="EMBL" id="MU394286">
    <property type="protein sequence ID" value="KAI6091642.1"/>
    <property type="molecule type" value="Genomic_DNA"/>
</dbReference>
<sequence>MPHPSLAFWVRHFIAKAQLRPILDPGQNVDKMSPYASAPLRYQNSARILLLAPGDDHDIITCKLYAADDIASEEYEALSYVWGSPANPASVICNGCTISVTQNLYKALRGLRQPHSVRHLWIDALCINQSDNEERSHQVRNMARIYHFAEHVIVWLGEGDQTSHEAIEFLSHLWSLIPGRSQYVDFNEFDEHGPRLTPADKESPVAEIRELFTELSMSKWAAMGVFLRNQYFERVWVLQEVAFAAKATFVCGKDQVPMHKVVYAMLWTVYRQTSPFFSVELNRRHGTRVGGFMFAARNNLRHAHIVTKGDEMAPTPFVPLFHVLRHTATSKATDARDKIIAVLGMADDVGPNMSQLVPDYSKNAAEIYTQAAIFFLEKKGNLRYLQMMPDVEGPTNMAFKLPSWVIDWTWHSNNETVRPLAGRDFQAGGSEPAKVSISDDEETCIVNGSLIGQVTVLGLDIRTELVRLRNTYASTGDGDMTVEENKLKAQWFQEMENMAAQVWPDDVERRDNTLWRTLTGDQDPNDPEDGPANPETMHGSFNALRTIFQAYSLRKGRPDDIPAGKEALFYQGLASVASDRRLAIISSRPATIGLVSRRSQVGDSVYVLHGLHVPVTLRPHAELGGCWQFVNECYAHGFMAGEGLEMRSKEPHALRLR</sequence>
<protein>
    <submittedName>
        <fullName evidence="1">Heterokaryon incompatibility protein-domain-containing protein</fullName>
    </submittedName>
</protein>
<gene>
    <name evidence="1" type="ORF">F4821DRAFT_226556</name>
</gene>